<organism evidence="16 17">
    <name type="scientific">Halomonas alkalicola</name>
    <dbReference type="NCBI Taxonomy" id="1930622"/>
    <lineage>
        <taxon>Bacteria</taxon>
        <taxon>Pseudomonadati</taxon>
        <taxon>Pseudomonadota</taxon>
        <taxon>Gammaproteobacteria</taxon>
        <taxon>Oceanospirillales</taxon>
        <taxon>Halomonadaceae</taxon>
        <taxon>Halomonas</taxon>
    </lineage>
</organism>
<comment type="subcellular location">
    <subcellularLocation>
        <location evidence="1">Cell membrane</location>
        <topology evidence="1">Multi-pass membrane protein</topology>
    </subcellularLocation>
</comment>
<comment type="similarity">
    <text evidence="3 14">Belongs to the HemJ family.</text>
</comment>
<protein>
    <recommendedName>
        <fullName evidence="4 14">Protoporphyrinogen IX oxidase</fullName>
        <ecNumber evidence="14">1.3.99.-</ecNumber>
    </recommendedName>
</protein>
<comment type="catalytic activity">
    <reaction evidence="13 14">
        <text>protoporphyrinogen IX + 3 A = protoporphyrin IX + 3 AH2</text>
        <dbReference type="Rhea" id="RHEA:62000"/>
        <dbReference type="ChEBI" id="CHEBI:13193"/>
        <dbReference type="ChEBI" id="CHEBI:17499"/>
        <dbReference type="ChEBI" id="CHEBI:57306"/>
        <dbReference type="ChEBI" id="CHEBI:57307"/>
    </reaction>
</comment>
<keyword evidence="7 15" id="KW-0812">Transmembrane</keyword>
<dbReference type="RefSeq" id="WP_305500828.1">
    <property type="nucleotide sequence ID" value="NZ_CP131913.1"/>
</dbReference>
<keyword evidence="6 14" id="KW-0349">Heme</keyword>
<keyword evidence="9 15" id="KW-1133">Transmembrane helix</keyword>
<comment type="function">
    <text evidence="14">Catalyzes the oxidation of protoporphyrinogen IX to protoporphyrin IX.</text>
</comment>
<comment type="cofactor">
    <cofactor evidence="14">
        <name>heme b</name>
        <dbReference type="ChEBI" id="CHEBI:60344"/>
    </cofactor>
    <text evidence="14">Binds 1 heme b (iron(II)-protoporphyrin IX) group per subunit.</text>
</comment>
<comment type="pathway">
    <text evidence="2 14">Porphyrin-containing compound metabolism; protoporphyrin-IX biosynthesis; protoporphyrin-IX from protoporphyrinogen-IX: step 1/1.</text>
</comment>
<evidence type="ECO:0000256" key="13">
    <source>
        <dbReference type="ARBA" id="ARBA00048390"/>
    </source>
</evidence>
<keyword evidence="17" id="KW-1185">Reference proteome</keyword>
<feature type="transmembrane region" description="Helical" evidence="15">
    <location>
        <begin position="6"/>
        <end position="29"/>
    </location>
</feature>
<feature type="transmembrane region" description="Helical" evidence="15">
    <location>
        <begin position="114"/>
        <end position="136"/>
    </location>
</feature>
<evidence type="ECO:0000256" key="6">
    <source>
        <dbReference type="ARBA" id="ARBA00022617"/>
    </source>
</evidence>
<dbReference type="Proteomes" id="UP001235344">
    <property type="component" value="Chromosome"/>
</dbReference>
<evidence type="ECO:0000256" key="12">
    <source>
        <dbReference type="ARBA" id="ARBA00023136"/>
    </source>
</evidence>
<evidence type="ECO:0000256" key="5">
    <source>
        <dbReference type="ARBA" id="ARBA00022475"/>
    </source>
</evidence>
<evidence type="ECO:0000256" key="8">
    <source>
        <dbReference type="ARBA" id="ARBA00022723"/>
    </source>
</evidence>
<dbReference type="Pfam" id="PF03653">
    <property type="entry name" value="UPF0093"/>
    <property type="match status" value="1"/>
</dbReference>
<keyword evidence="10" id="KW-0560">Oxidoreductase</keyword>
<sequence>MPWIKFLHIAALVSWCGVLLYLPALLFQLARPERVAQGVSPGAPPLPRLLYNGVASPVALLAIASGTLLFLLHGLTGPWLVLKLLAVCVMVLAHGLCGWLLLRLEQERPSGVVAGSLLAGSVAGLAMLAVVGLVLAKPAL</sequence>
<gene>
    <name evidence="16" type="ORF">B6N23_16550</name>
</gene>
<keyword evidence="12 14" id="KW-0472">Membrane</keyword>
<dbReference type="EMBL" id="CP131913">
    <property type="protein sequence ID" value="WLI73303.1"/>
    <property type="molecule type" value="Genomic_DNA"/>
</dbReference>
<feature type="transmembrane region" description="Helical" evidence="15">
    <location>
        <begin position="79"/>
        <end position="102"/>
    </location>
</feature>
<keyword evidence="5 14" id="KW-1003">Cell membrane</keyword>
<evidence type="ECO:0000256" key="2">
    <source>
        <dbReference type="ARBA" id="ARBA00005073"/>
    </source>
</evidence>
<evidence type="ECO:0000256" key="14">
    <source>
        <dbReference type="PIRNR" id="PIRNR004638"/>
    </source>
</evidence>
<dbReference type="PANTHER" id="PTHR40255:SF1">
    <property type="entry name" value="PROTOPORPHYRINOGEN IX OXIDASE"/>
    <property type="match status" value="1"/>
</dbReference>
<proteinExistence type="inferred from homology"/>
<evidence type="ECO:0000313" key="16">
    <source>
        <dbReference type="EMBL" id="WLI73303.1"/>
    </source>
</evidence>
<dbReference type="InterPro" id="IPR005265">
    <property type="entry name" value="HemJ-like"/>
</dbReference>
<feature type="transmembrane region" description="Helical" evidence="15">
    <location>
        <begin position="49"/>
        <end position="73"/>
    </location>
</feature>
<evidence type="ECO:0000256" key="4">
    <source>
        <dbReference type="ARBA" id="ARBA00017504"/>
    </source>
</evidence>
<keyword evidence="11 14" id="KW-0408">Iron</keyword>
<evidence type="ECO:0000313" key="17">
    <source>
        <dbReference type="Proteomes" id="UP001235344"/>
    </source>
</evidence>
<evidence type="ECO:0000256" key="1">
    <source>
        <dbReference type="ARBA" id="ARBA00004651"/>
    </source>
</evidence>
<keyword evidence="8 14" id="KW-0479">Metal-binding</keyword>
<evidence type="ECO:0000256" key="7">
    <source>
        <dbReference type="ARBA" id="ARBA00022692"/>
    </source>
</evidence>
<evidence type="ECO:0000256" key="11">
    <source>
        <dbReference type="ARBA" id="ARBA00023004"/>
    </source>
</evidence>
<evidence type="ECO:0000256" key="9">
    <source>
        <dbReference type="ARBA" id="ARBA00022989"/>
    </source>
</evidence>
<dbReference type="EC" id="1.3.99.-" evidence="14"/>
<evidence type="ECO:0000256" key="15">
    <source>
        <dbReference type="SAM" id="Phobius"/>
    </source>
</evidence>
<reference evidence="16 17" key="1">
    <citation type="submission" date="2023-08" db="EMBL/GenBank/DDBJ databases">
        <title>Transcriptome Analysis of Halomonas alkalicola CICC 11012s to Identify the Genes Involved in Alkaline Tolerances.</title>
        <authorList>
            <person name="Zhai L."/>
        </authorList>
    </citation>
    <scope>NUCLEOTIDE SEQUENCE [LARGE SCALE GENOMIC DNA]</scope>
    <source>
        <strain evidence="16 17">CICC 11012s</strain>
    </source>
</reference>
<name>A0ABY9H508_9GAMM</name>
<evidence type="ECO:0000256" key="3">
    <source>
        <dbReference type="ARBA" id="ARBA00006501"/>
    </source>
</evidence>
<dbReference type="PIRSF" id="PIRSF004638">
    <property type="entry name" value="UCP004638"/>
    <property type="match status" value="1"/>
</dbReference>
<evidence type="ECO:0000256" key="10">
    <source>
        <dbReference type="ARBA" id="ARBA00023002"/>
    </source>
</evidence>
<accession>A0ABY9H508</accession>
<dbReference type="PANTHER" id="PTHR40255">
    <property type="entry name" value="UPF0093 MEMBRANE PROTEIN SLR1790"/>
    <property type="match status" value="1"/>
</dbReference>